<gene>
    <name evidence="1" type="ORF">DSM5745_01546</name>
</gene>
<evidence type="ECO:0000313" key="2">
    <source>
        <dbReference type="Proteomes" id="UP000256690"/>
    </source>
</evidence>
<comment type="caution">
    <text evidence="1">The sequence shown here is derived from an EMBL/GenBank/DDBJ whole genome shotgun (WGS) entry which is preliminary data.</text>
</comment>
<keyword evidence="2" id="KW-1185">Reference proteome</keyword>
<sequence length="108" mass="12171">MRALTRRQTNPLQWMSASQPPWEAIQNLLTSCQIIAVTQRAINVAMKKLLEDYPDICHVHCKSKLGNTLEAKINKAQVALKVTGASRENVNYTCTFSSGTLFFNYNKP</sequence>
<evidence type="ECO:0000313" key="1">
    <source>
        <dbReference type="EMBL" id="RDW94224.1"/>
    </source>
</evidence>
<dbReference type="RefSeq" id="XP_026609407.1">
    <property type="nucleotide sequence ID" value="XM_026743562.1"/>
</dbReference>
<dbReference type="GeneID" id="38111916"/>
<accession>A0A3D8T6T2</accession>
<dbReference type="Proteomes" id="UP000256690">
    <property type="component" value="Unassembled WGS sequence"/>
</dbReference>
<dbReference type="EMBL" id="PVWQ01000001">
    <property type="protein sequence ID" value="RDW94224.1"/>
    <property type="molecule type" value="Genomic_DNA"/>
</dbReference>
<proteinExistence type="predicted"/>
<organism evidence="1 2">
    <name type="scientific">Aspergillus mulundensis</name>
    <dbReference type="NCBI Taxonomy" id="1810919"/>
    <lineage>
        <taxon>Eukaryota</taxon>
        <taxon>Fungi</taxon>
        <taxon>Dikarya</taxon>
        <taxon>Ascomycota</taxon>
        <taxon>Pezizomycotina</taxon>
        <taxon>Eurotiomycetes</taxon>
        <taxon>Eurotiomycetidae</taxon>
        <taxon>Eurotiales</taxon>
        <taxon>Aspergillaceae</taxon>
        <taxon>Aspergillus</taxon>
        <taxon>Aspergillus subgen. Nidulantes</taxon>
    </lineage>
</organism>
<dbReference type="STRING" id="1810919.A0A3D8T6T2"/>
<protein>
    <submittedName>
        <fullName evidence="1">Uncharacterized protein</fullName>
    </submittedName>
</protein>
<name>A0A3D8T6T2_9EURO</name>
<dbReference type="OrthoDB" id="5429442at2759"/>
<reference evidence="1 2" key="1">
    <citation type="journal article" date="2018" name="IMA Fungus">
        <title>IMA Genome-F 9: Draft genome sequence of Annulohypoxylon stygium, Aspergillus mulundensis, Berkeleyomyces basicola (syn. Thielaviopsis basicola), Ceratocystis smalleyi, two Cercospora beticola strains, Coleophoma cylindrospora, Fusarium fracticaudum, Phialophora cf. hyalina, and Morchella septimelata.</title>
        <authorList>
            <person name="Wingfield B.D."/>
            <person name="Bills G.F."/>
            <person name="Dong Y."/>
            <person name="Huang W."/>
            <person name="Nel W.J."/>
            <person name="Swalarsk-Parry B.S."/>
            <person name="Vaghefi N."/>
            <person name="Wilken P.M."/>
            <person name="An Z."/>
            <person name="de Beer Z.W."/>
            <person name="De Vos L."/>
            <person name="Chen L."/>
            <person name="Duong T.A."/>
            <person name="Gao Y."/>
            <person name="Hammerbacher A."/>
            <person name="Kikkert J.R."/>
            <person name="Li Y."/>
            <person name="Li H."/>
            <person name="Li K."/>
            <person name="Li Q."/>
            <person name="Liu X."/>
            <person name="Ma X."/>
            <person name="Naidoo K."/>
            <person name="Pethybridge S.J."/>
            <person name="Sun J."/>
            <person name="Steenkamp E.T."/>
            <person name="van der Nest M.A."/>
            <person name="van Wyk S."/>
            <person name="Wingfield M.J."/>
            <person name="Xiong C."/>
            <person name="Yue Q."/>
            <person name="Zhang X."/>
        </authorList>
    </citation>
    <scope>NUCLEOTIDE SEQUENCE [LARGE SCALE GENOMIC DNA]</scope>
    <source>
        <strain evidence="1 2">DSM 5745</strain>
    </source>
</reference>
<dbReference type="AlphaFoldDB" id="A0A3D8T6T2"/>